<feature type="compositionally biased region" description="Basic and acidic residues" evidence="1">
    <location>
        <begin position="1"/>
        <end position="14"/>
    </location>
</feature>
<evidence type="ECO:0000256" key="1">
    <source>
        <dbReference type="SAM" id="MobiDB-lite"/>
    </source>
</evidence>
<dbReference type="Proteomes" id="UP001189429">
    <property type="component" value="Unassembled WGS sequence"/>
</dbReference>
<gene>
    <name evidence="2" type="ORF">PCOR1329_LOCUS84913</name>
</gene>
<comment type="caution">
    <text evidence="2">The sequence shown here is derived from an EMBL/GenBank/DDBJ whole genome shotgun (WGS) entry which is preliminary data.</text>
</comment>
<protein>
    <submittedName>
        <fullName evidence="2">Uncharacterized protein</fullName>
    </submittedName>
</protein>
<proteinExistence type="predicted"/>
<organism evidence="2 3">
    <name type="scientific">Prorocentrum cordatum</name>
    <dbReference type="NCBI Taxonomy" id="2364126"/>
    <lineage>
        <taxon>Eukaryota</taxon>
        <taxon>Sar</taxon>
        <taxon>Alveolata</taxon>
        <taxon>Dinophyceae</taxon>
        <taxon>Prorocentrales</taxon>
        <taxon>Prorocentraceae</taxon>
        <taxon>Prorocentrum</taxon>
    </lineage>
</organism>
<evidence type="ECO:0000313" key="3">
    <source>
        <dbReference type="Proteomes" id="UP001189429"/>
    </source>
</evidence>
<evidence type="ECO:0000313" key="2">
    <source>
        <dbReference type="EMBL" id="CAK0910863.1"/>
    </source>
</evidence>
<accession>A0ABN9YH07</accession>
<sequence length="76" mass="7762">GLERHHGHWDEHLQQRPPGAQCVPRGGPHPLRVGRDVGGSAGAVAALPGATALAVRAGQHPVLRPCLGRGCGALAE</sequence>
<name>A0ABN9YH07_9DINO</name>
<dbReference type="EMBL" id="CAUYUJ010022476">
    <property type="protein sequence ID" value="CAK0910863.1"/>
    <property type="molecule type" value="Genomic_DNA"/>
</dbReference>
<reference evidence="2" key="1">
    <citation type="submission" date="2023-10" db="EMBL/GenBank/DDBJ databases">
        <authorList>
            <person name="Chen Y."/>
            <person name="Shah S."/>
            <person name="Dougan E. K."/>
            <person name="Thang M."/>
            <person name="Chan C."/>
        </authorList>
    </citation>
    <scope>NUCLEOTIDE SEQUENCE [LARGE SCALE GENOMIC DNA]</scope>
</reference>
<keyword evidence="3" id="KW-1185">Reference proteome</keyword>
<feature type="region of interest" description="Disordered" evidence="1">
    <location>
        <begin position="1"/>
        <end position="30"/>
    </location>
</feature>
<feature type="non-terminal residue" evidence="2">
    <location>
        <position position="1"/>
    </location>
</feature>